<dbReference type="EMBL" id="FNNA01000001">
    <property type="protein sequence ID" value="SDW32956.1"/>
    <property type="molecule type" value="Genomic_DNA"/>
</dbReference>
<dbReference type="Proteomes" id="UP000182944">
    <property type="component" value="Unassembled WGS sequence"/>
</dbReference>
<organism evidence="1 2">
    <name type="scientific">Paracoccus sanguinis</name>
    <dbReference type="NCBI Taxonomy" id="1545044"/>
    <lineage>
        <taxon>Bacteria</taxon>
        <taxon>Pseudomonadati</taxon>
        <taxon>Pseudomonadota</taxon>
        <taxon>Alphaproteobacteria</taxon>
        <taxon>Rhodobacterales</taxon>
        <taxon>Paracoccaceae</taxon>
        <taxon>Paracoccus</taxon>
    </lineage>
</organism>
<sequence length="88" mass="9351">MTTLADMQLIATEAVDSLRELTGRLEKRLGREPTLTEVAQALALAYGAARGALQMATPTEDLAALGQFVEVAADDARFCLMGLREAGL</sequence>
<evidence type="ECO:0000313" key="1">
    <source>
        <dbReference type="EMBL" id="SDW32956.1"/>
    </source>
</evidence>
<dbReference type="SUPFAM" id="SSF88659">
    <property type="entry name" value="Sigma3 and sigma4 domains of RNA polymerase sigma factors"/>
    <property type="match status" value="1"/>
</dbReference>
<keyword evidence="2" id="KW-1185">Reference proteome</keyword>
<dbReference type="STRING" id="1545044.SAMN05444276_101677"/>
<gene>
    <name evidence="1" type="ORF">SAMN05444276_101677</name>
</gene>
<dbReference type="InterPro" id="IPR013324">
    <property type="entry name" value="RNA_pol_sigma_r3/r4-like"/>
</dbReference>
<name>A0A1H2SMU4_9RHOB</name>
<reference evidence="2" key="1">
    <citation type="submission" date="2016-10" db="EMBL/GenBank/DDBJ databases">
        <authorList>
            <person name="Varghese N."/>
            <person name="Submissions S."/>
        </authorList>
    </citation>
    <scope>NUCLEOTIDE SEQUENCE [LARGE SCALE GENOMIC DNA]</scope>
    <source>
        <strain evidence="2">DSM 29303</strain>
    </source>
</reference>
<proteinExistence type="predicted"/>
<dbReference type="AlphaFoldDB" id="A0A1H2SMU4"/>
<evidence type="ECO:0000313" key="2">
    <source>
        <dbReference type="Proteomes" id="UP000182944"/>
    </source>
</evidence>
<accession>A0A1H2SMU4</accession>
<protein>
    <submittedName>
        <fullName evidence="1">Uncharacterized protein</fullName>
    </submittedName>
</protein>
<dbReference type="RefSeq" id="WP_036730658.1">
    <property type="nucleotide sequence ID" value="NZ_FNNA01000001.1"/>
</dbReference>